<sequence>MYFSIIRMHIFLLCVCCTLLCTSGHYVENIHSVANQHFLRIPLIKVKLNDSFPILKPNKFLQINTRSFVLSFTTKLKINDSNTILISTEVGNDAKDMSDRFSSEEQLADSYCQFLLQSSQLSIPIELQFSQCTFLQFIPSLNIFEAFLTFNSSVNINFTPFYLTNNLICGINHFIENLLKNESFYSELPFNVTSSPDTVIANSDESTVTPTSTNVKYNSSLLELLFCVNLNGKPLEWNEDLLNTSSEIYEIISESIYNELWQILRENVSFTRWNVTFDEITFLKNTSFIKVPMTITTMDVDYMNEEQMHLLRENILNAFIQLFNGSVGNTWLAGSLDNDTLRSIVTSNTGMFDFLCLNLKINHFKLQPINTENVDIVINEEPDQLINVTTKYNSESDNASG</sequence>
<name>C1LDX0_SCHJA</name>
<feature type="signal peptide" evidence="1">
    <location>
        <begin position="1"/>
        <end position="24"/>
    </location>
</feature>
<evidence type="ECO:0000256" key="1">
    <source>
        <dbReference type="SAM" id="SignalP"/>
    </source>
</evidence>
<keyword evidence="1" id="KW-0732">Signal</keyword>
<evidence type="ECO:0000313" key="2">
    <source>
        <dbReference type="EMBL" id="CAX72898.1"/>
    </source>
</evidence>
<reference evidence="2" key="2">
    <citation type="submission" date="2009-03" db="EMBL/GenBank/DDBJ databases">
        <authorList>
            <person name="Gang L."/>
        </authorList>
    </citation>
    <scope>NUCLEOTIDE SEQUENCE</scope>
    <source>
        <strain evidence="2">Anhui</strain>
    </source>
</reference>
<reference evidence="2" key="1">
    <citation type="journal article" date="2009" name="Nature">
        <title>The Schistosoma japonicum genome reveals features of host-parasite interplay.</title>
        <authorList>
            <person name="Liu F."/>
            <person name="Zhou Y."/>
            <person name="Wang Z.Q."/>
            <person name="Lu G."/>
            <person name="Zheng H."/>
            <person name="Brindley P.J."/>
            <person name="McManus D.P."/>
            <person name="Blair D."/>
            <person name="Zhang Q.H."/>
            <person name="Zhong Y."/>
            <person name="Wang S."/>
            <person name="Han Z.G."/>
            <person name="Chen Z."/>
        </authorList>
    </citation>
    <scope>NUCLEOTIDE SEQUENCE</scope>
    <source>
        <strain evidence="2">Anhui</strain>
    </source>
</reference>
<organism evidence="2">
    <name type="scientific">Schistosoma japonicum</name>
    <name type="common">Blood fluke</name>
    <dbReference type="NCBI Taxonomy" id="6182"/>
    <lineage>
        <taxon>Eukaryota</taxon>
        <taxon>Metazoa</taxon>
        <taxon>Spiralia</taxon>
        <taxon>Lophotrochozoa</taxon>
        <taxon>Platyhelminthes</taxon>
        <taxon>Trematoda</taxon>
        <taxon>Digenea</taxon>
        <taxon>Strigeidida</taxon>
        <taxon>Schistosomatoidea</taxon>
        <taxon>Schistosomatidae</taxon>
        <taxon>Schistosoma</taxon>
    </lineage>
</organism>
<protein>
    <submittedName>
        <fullName evidence="2">Hypotheticial protein</fullName>
    </submittedName>
</protein>
<feature type="chain" id="PRO_5002911525" evidence="1">
    <location>
        <begin position="25"/>
        <end position="401"/>
    </location>
</feature>
<dbReference type="EMBL" id="FN317167">
    <property type="protein sequence ID" value="CAX72898.1"/>
    <property type="molecule type" value="mRNA"/>
</dbReference>
<accession>C1LDX0</accession>
<dbReference type="AlphaFoldDB" id="C1LDX0"/>
<proteinExistence type="evidence at transcript level"/>